<keyword evidence="2" id="KW-1185">Reference proteome</keyword>
<dbReference type="Gramene" id="ORUFI06G14460.1">
    <property type="protein sequence ID" value="ORUFI06G14460.1"/>
    <property type="gene ID" value="ORUFI06G14460"/>
</dbReference>
<organism evidence="1 2">
    <name type="scientific">Oryza rufipogon</name>
    <name type="common">Brownbeard rice</name>
    <name type="synonym">Asian wild rice</name>
    <dbReference type="NCBI Taxonomy" id="4529"/>
    <lineage>
        <taxon>Eukaryota</taxon>
        <taxon>Viridiplantae</taxon>
        <taxon>Streptophyta</taxon>
        <taxon>Embryophyta</taxon>
        <taxon>Tracheophyta</taxon>
        <taxon>Spermatophyta</taxon>
        <taxon>Magnoliopsida</taxon>
        <taxon>Liliopsida</taxon>
        <taxon>Poales</taxon>
        <taxon>Poaceae</taxon>
        <taxon>BOP clade</taxon>
        <taxon>Oryzoideae</taxon>
        <taxon>Oryzeae</taxon>
        <taxon>Oryzinae</taxon>
        <taxon>Oryza</taxon>
    </lineage>
</organism>
<dbReference type="EnsemblPlants" id="ORUFI06G14460.1">
    <property type="protein sequence ID" value="ORUFI06G14460.1"/>
    <property type="gene ID" value="ORUFI06G14460"/>
</dbReference>
<protein>
    <submittedName>
        <fullName evidence="1">Uncharacterized protein</fullName>
    </submittedName>
</protein>
<name>A0A0E0PXE0_ORYRU</name>
<dbReference type="Proteomes" id="UP000008022">
    <property type="component" value="Unassembled WGS sequence"/>
</dbReference>
<sequence>MSSLSHLCYADPDQCSHCDDHTTVPIFHHLEKPPLLVSNRQARSSSRHLLCGVIGDATLLLDVDNWWRGCLVSSVLPVSLARYCQTWPPQRH</sequence>
<reference evidence="2" key="1">
    <citation type="submission" date="2013-06" db="EMBL/GenBank/DDBJ databases">
        <authorList>
            <person name="Zhao Q."/>
        </authorList>
    </citation>
    <scope>NUCLEOTIDE SEQUENCE</scope>
    <source>
        <strain evidence="2">cv. W1943</strain>
    </source>
</reference>
<dbReference type="HOGENOM" id="CLU_2417133_0_0_1"/>
<proteinExistence type="predicted"/>
<reference evidence="1" key="2">
    <citation type="submission" date="2015-06" db="UniProtKB">
        <authorList>
            <consortium name="EnsemblPlants"/>
        </authorList>
    </citation>
    <scope>IDENTIFICATION</scope>
</reference>
<evidence type="ECO:0000313" key="1">
    <source>
        <dbReference type="EnsemblPlants" id="ORUFI06G14460.1"/>
    </source>
</evidence>
<accession>A0A0E0PXE0</accession>
<evidence type="ECO:0000313" key="2">
    <source>
        <dbReference type="Proteomes" id="UP000008022"/>
    </source>
</evidence>
<dbReference type="AlphaFoldDB" id="A0A0E0PXE0"/>